<protein>
    <submittedName>
        <fullName evidence="2">Metal-dependent hydrolase</fullName>
    </submittedName>
</protein>
<dbReference type="SUPFAM" id="SSF56281">
    <property type="entry name" value="Metallo-hydrolase/oxidoreductase"/>
    <property type="match status" value="1"/>
</dbReference>
<dbReference type="PANTHER" id="PTHR42951:SF15">
    <property type="entry name" value="METALLO-BETA-LACTAMASE SUPERFAMILY PROTEIN"/>
    <property type="match status" value="1"/>
</dbReference>
<dbReference type="AlphaFoldDB" id="A0A0W8E884"/>
<dbReference type="InterPro" id="IPR001279">
    <property type="entry name" value="Metallo-B-lactamas"/>
</dbReference>
<comment type="caution">
    <text evidence="2">The sequence shown here is derived from an EMBL/GenBank/DDBJ whole genome shotgun (WGS) entry which is preliminary data.</text>
</comment>
<sequence length="249" mass="27815">MKVANGVEMLVLPANLANGPTIIHPTIIWGEDNMILVDAGLPGQLTQIRDSFQSAGLTFEKLNKIIITHSDMDHIGGLSTILNELDERIEVLAHNDEKPYIECELQPIRLTQIGAQLKFLKGEQHLQMKILYENLKANYNKFRVNVDRTVTDGEELPFCGGIKILFTPGHTPGHICLYLEESKTLVAGDLLNVDDERLVPSPDFTIVDKSSAMQSLQKLTQYDIQAVICYHGGLYTGDVNHRILELVNK</sequence>
<feature type="domain" description="Metallo-beta-lactamase" evidence="1">
    <location>
        <begin position="22"/>
        <end position="231"/>
    </location>
</feature>
<dbReference type="GO" id="GO:0016787">
    <property type="term" value="F:hydrolase activity"/>
    <property type="evidence" value="ECO:0007669"/>
    <property type="project" value="UniProtKB-KW"/>
</dbReference>
<gene>
    <name evidence="2" type="ORF">ASZ90_017717</name>
</gene>
<organism evidence="2">
    <name type="scientific">hydrocarbon metagenome</name>
    <dbReference type="NCBI Taxonomy" id="938273"/>
    <lineage>
        <taxon>unclassified sequences</taxon>
        <taxon>metagenomes</taxon>
        <taxon>ecological metagenomes</taxon>
    </lineage>
</organism>
<dbReference type="Gene3D" id="3.60.15.10">
    <property type="entry name" value="Ribonuclease Z/Hydroxyacylglutathione hydrolase-like"/>
    <property type="match status" value="1"/>
</dbReference>
<dbReference type="EMBL" id="LNQE01001837">
    <property type="protein sequence ID" value="KUG04837.1"/>
    <property type="molecule type" value="Genomic_DNA"/>
</dbReference>
<proteinExistence type="predicted"/>
<dbReference type="PANTHER" id="PTHR42951">
    <property type="entry name" value="METALLO-BETA-LACTAMASE DOMAIN-CONTAINING"/>
    <property type="match status" value="1"/>
</dbReference>
<dbReference type="InterPro" id="IPR050855">
    <property type="entry name" value="NDM-1-like"/>
</dbReference>
<dbReference type="Pfam" id="PF00753">
    <property type="entry name" value="Lactamase_B"/>
    <property type="match status" value="1"/>
</dbReference>
<reference evidence="2" key="1">
    <citation type="journal article" date="2015" name="Proc. Natl. Acad. Sci. U.S.A.">
        <title>Networks of energetic and metabolic interactions define dynamics in microbial communities.</title>
        <authorList>
            <person name="Embree M."/>
            <person name="Liu J.K."/>
            <person name="Al-Bassam M.M."/>
            <person name="Zengler K."/>
        </authorList>
    </citation>
    <scope>NUCLEOTIDE SEQUENCE</scope>
</reference>
<evidence type="ECO:0000313" key="2">
    <source>
        <dbReference type="EMBL" id="KUG04837.1"/>
    </source>
</evidence>
<evidence type="ECO:0000259" key="1">
    <source>
        <dbReference type="SMART" id="SM00849"/>
    </source>
</evidence>
<keyword evidence="2" id="KW-0378">Hydrolase</keyword>
<dbReference type="SMART" id="SM00849">
    <property type="entry name" value="Lactamase_B"/>
    <property type="match status" value="1"/>
</dbReference>
<accession>A0A0W8E884</accession>
<dbReference type="CDD" id="cd07721">
    <property type="entry name" value="yflN-like_MBL-fold"/>
    <property type="match status" value="1"/>
</dbReference>
<dbReference type="InterPro" id="IPR036866">
    <property type="entry name" value="RibonucZ/Hydroxyglut_hydro"/>
</dbReference>
<name>A0A0W8E884_9ZZZZ</name>